<dbReference type="Proteomes" id="UP000077255">
    <property type="component" value="Chromosome"/>
</dbReference>
<protein>
    <submittedName>
        <fullName evidence="8">Uncharacterized protein</fullName>
    </submittedName>
</protein>
<dbReference type="PATRIC" id="fig|445710.3.peg.3301"/>
<reference evidence="8 9" key="1">
    <citation type="submission" date="2016-02" db="EMBL/GenBank/DDBJ databases">
        <title>Complete genome sequencing and analysis of ATSB10, Dyella thiooxydans isolated from rhizosphere soil of sunflower (Helianthus annuus L.).</title>
        <authorList>
            <person name="Lee Y."/>
            <person name="Hwangbo K."/>
            <person name="Chung H."/>
            <person name="Yoo J."/>
            <person name="Kim K.Y."/>
            <person name="Sa T.M."/>
            <person name="Um Y."/>
            <person name="Madhaiyan M."/>
        </authorList>
    </citation>
    <scope>NUCLEOTIDE SEQUENCE [LARGE SCALE GENOMIC DNA]</scope>
    <source>
        <strain evidence="8 9">ATSB10</strain>
    </source>
</reference>
<dbReference type="PANTHER" id="PTHR33420:SF3">
    <property type="entry name" value="FIMBRIAL SUBUNIT ELFA"/>
    <property type="match status" value="1"/>
</dbReference>
<name>A0A160N4T9_9GAMM</name>
<dbReference type="GO" id="GO:0043709">
    <property type="term" value="P:cell adhesion involved in single-species biofilm formation"/>
    <property type="evidence" value="ECO:0007669"/>
    <property type="project" value="TreeGrafter"/>
</dbReference>
<keyword evidence="9" id="KW-1185">Reference proteome</keyword>
<dbReference type="InterPro" id="IPR036937">
    <property type="entry name" value="Adhesion_dom_fimbrial_sf"/>
</dbReference>
<accession>A0A160N4T9</accession>
<proteinExistence type="inferred from homology"/>
<dbReference type="RefSeq" id="WP_063673748.1">
    <property type="nucleotide sequence ID" value="NZ_CP014841.1"/>
</dbReference>
<dbReference type="Pfam" id="PF22003">
    <property type="entry name" value="MrkDrd"/>
    <property type="match status" value="1"/>
</dbReference>
<dbReference type="GO" id="GO:0009289">
    <property type="term" value="C:pilus"/>
    <property type="evidence" value="ECO:0007669"/>
    <property type="project" value="UniProtKB-SubCell"/>
</dbReference>
<dbReference type="InterPro" id="IPR050263">
    <property type="entry name" value="Bact_Fimbrial_Adh_Pro"/>
</dbReference>
<keyword evidence="3 5" id="KW-0732">Signal</keyword>
<feature type="domain" description="MrkD-like receptor binding" evidence="7">
    <location>
        <begin position="63"/>
        <end position="181"/>
    </location>
</feature>
<keyword evidence="4" id="KW-0281">Fimbrium</keyword>
<feature type="signal peptide" evidence="5">
    <location>
        <begin position="1"/>
        <end position="42"/>
    </location>
</feature>
<evidence type="ECO:0000259" key="6">
    <source>
        <dbReference type="Pfam" id="PF00419"/>
    </source>
</evidence>
<dbReference type="InterPro" id="IPR008966">
    <property type="entry name" value="Adhesion_dom_sf"/>
</dbReference>
<evidence type="ECO:0000256" key="3">
    <source>
        <dbReference type="ARBA" id="ARBA00022729"/>
    </source>
</evidence>
<organism evidence="8 9">
    <name type="scientific">Dyella thiooxydans</name>
    <dbReference type="NCBI Taxonomy" id="445710"/>
    <lineage>
        <taxon>Bacteria</taxon>
        <taxon>Pseudomonadati</taxon>
        <taxon>Pseudomonadota</taxon>
        <taxon>Gammaproteobacteria</taxon>
        <taxon>Lysobacterales</taxon>
        <taxon>Rhodanobacteraceae</taxon>
        <taxon>Dyella</taxon>
    </lineage>
</organism>
<dbReference type="STRING" id="445710.ATSB10_33000"/>
<evidence type="ECO:0000259" key="7">
    <source>
        <dbReference type="Pfam" id="PF22003"/>
    </source>
</evidence>
<dbReference type="Pfam" id="PF00419">
    <property type="entry name" value="Fimbrial"/>
    <property type="match status" value="1"/>
</dbReference>
<dbReference type="AlphaFoldDB" id="A0A160N4T9"/>
<comment type="subcellular location">
    <subcellularLocation>
        <location evidence="1">Fimbrium</location>
    </subcellularLocation>
</comment>
<comment type="similarity">
    <text evidence="2">Belongs to the fimbrial protein family.</text>
</comment>
<dbReference type="OrthoDB" id="5939792at2"/>
<dbReference type="InterPro" id="IPR054160">
    <property type="entry name" value="MrkD_recept-bd"/>
</dbReference>
<feature type="chain" id="PRO_5007818711" evidence="5">
    <location>
        <begin position="43"/>
        <end position="334"/>
    </location>
</feature>
<evidence type="ECO:0000256" key="1">
    <source>
        <dbReference type="ARBA" id="ARBA00004561"/>
    </source>
</evidence>
<feature type="domain" description="Fimbrial-type adhesion" evidence="6">
    <location>
        <begin position="201"/>
        <end position="334"/>
    </location>
</feature>
<sequence>MKQGKPDMAGTRRRPSPGWRRVGALVLLAALSLLGLTPSAHASCSFDRGYSKGTYHVSVPSSIVNDPSIAVGQVLFTSTATPIDQTVYFTCRRSGNGWGLVNEVGATPGTTTNLFPSNVPGVGYRILQSGNYIYPYPYFSLDGSSSWYEADAVTLEIVKTGTIADGSTLSMGPLVSFRAGSGGNGSIYDAVINLANSLTFTAPACQVSTPNIDVTLPTVSSGAFSGVGSVTGATPFQIRLQCSSGATVRITMTTATPVAGQTGVIAPSSGTTSGVGVQVLGSSGNPEQFGNPAVIGATPNGTMTVNYSARYFQTAPAVGPGTLGATATFTLSYQ</sequence>
<dbReference type="PANTHER" id="PTHR33420">
    <property type="entry name" value="FIMBRIAL SUBUNIT ELFA-RELATED"/>
    <property type="match status" value="1"/>
</dbReference>
<evidence type="ECO:0000256" key="2">
    <source>
        <dbReference type="ARBA" id="ARBA00006671"/>
    </source>
</evidence>
<gene>
    <name evidence="8" type="ORF">ATSB10_33000</name>
</gene>
<dbReference type="Gene3D" id="2.60.40.1090">
    <property type="entry name" value="Fimbrial-type adhesion domain"/>
    <property type="match status" value="1"/>
</dbReference>
<dbReference type="EMBL" id="CP014841">
    <property type="protein sequence ID" value="AND70754.1"/>
    <property type="molecule type" value="Genomic_DNA"/>
</dbReference>
<evidence type="ECO:0000313" key="9">
    <source>
        <dbReference type="Proteomes" id="UP000077255"/>
    </source>
</evidence>
<evidence type="ECO:0000256" key="4">
    <source>
        <dbReference type="ARBA" id="ARBA00023263"/>
    </source>
</evidence>
<dbReference type="KEGG" id="dtx:ATSB10_33000"/>
<dbReference type="InterPro" id="IPR000259">
    <property type="entry name" value="Adhesion_dom_fimbrial"/>
</dbReference>
<dbReference type="Gene3D" id="2.60.40.3310">
    <property type="match status" value="1"/>
</dbReference>
<evidence type="ECO:0000313" key="8">
    <source>
        <dbReference type="EMBL" id="AND70754.1"/>
    </source>
</evidence>
<dbReference type="SUPFAM" id="SSF49401">
    <property type="entry name" value="Bacterial adhesins"/>
    <property type="match status" value="1"/>
</dbReference>
<evidence type="ECO:0000256" key="5">
    <source>
        <dbReference type="SAM" id="SignalP"/>
    </source>
</evidence>